<dbReference type="PANTHER" id="PTHR11066">
    <property type="entry name" value="ACYL-COA THIOESTERASE"/>
    <property type="match status" value="1"/>
</dbReference>
<keyword evidence="4" id="KW-1185">Reference proteome</keyword>
<proteinExistence type="predicted"/>
<protein>
    <submittedName>
        <fullName evidence="3">Acyl-CoA thioesterase, HotDog domain superfamily</fullName>
    </submittedName>
</protein>
<dbReference type="SUPFAM" id="SSF54637">
    <property type="entry name" value="Thioesterase/thiol ester dehydrase-isomerase"/>
    <property type="match status" value="2"/>
</dbReference>
<dbReference type="Proteomes" id="UP001056384">
    <property type="component" value="Chromosome 3"/>
</dbReference>
<dbReference type="EMBL" id="CP099420">
    <property type="protein sequence ID" value="USW51327.1"/>
    <property type="molecule type" value="Genomic_DNA"/>
</dbReference>
<dbReference type="GO" id="GO:0006637">
    <property type="term" value="P:acyl-CoA metabolic process"/>
    <property type="evidence" value="ECO:0007669"/>
    <property type="project" value="InterPro"/>
</dbReference>
<dbReference type="AlphaFoldDB" id="A0A9Q9ASQ8"/>
<gene>
    <name evidence="3" type="ORF">Slin15195_G046460</name>
</gene>
<feature type="domain" description="Acyl-CoA thioesterase-like C-terminal" evidence="2">
    <location>
        <begin position="186"/>
        <end position="298"/>
    </location>
</feature>
<dbReference type="InterPro" id="IPR003703">
    <property type="entry name" value="Acyl_CoA_thio"/>
</dbReference>
<sequence length="326" mass="36086">MAELYRQHDFERSLAVKPTEGQPDSFTSVYGPWGYTSLTRIAGSIPLAEATTAAYKTVPAGFELHCLQSHFLRPGVIGVPLQYDVQRLMTSGNFASRHVLAKQGEGDKAEIKAVGFPPEHEYTILPSEDTIKAAAQPIDPESDEFNGTLVRFNLPEGTPCPPFSSTRLHVSQEPDINSRKHRIKLRVKSPLSGTSGQILAVIYLSDTFVVDAPLVVKDIDFGVPKIGDKSRALPQSQLKQFTSLTHNLRFARLEGWDVHEGILREVSTRWVKDRRGVTSIIMRDCKGELIATGEQEGYYVFRTAEEMMEGGDWKARSGGRAASAKI</sequence>
<evidence type="ECO:0000313" key="3">
    <source>
        <dbReference type="EMBL" id="USW51327.1"/>
    </source>
</evidence>
<reference evidence="3" key="1">
    <citation type="submission" date="2022-06" db="EMBL/GenBank/DDBJ databases">
        <title>Complete genome sequences of two strains of the flax pathogen Septoria linicola.</title>
        <authorList>
            <person name="Lapalu N."/>
            <person name="Simon A."/>
            <person name="Demenou B."/>
            <person name="Paumier D."/>
            <person name="Guillot M.-P."/>
            <person name="Gout L."/>
            <person name="Valade R."/>
        </authorList>
    </citation>
    <scope>NUCLEOTIDE SEQUENCE</scope>
    <source>
        <strain evidence="3">SE15195</strain>
    </source>
</reference>
<dbReference type="GO" id="GO:0009062">
    <property type="term" value="P:fatty acid catabolic process"/>
    <property type="evidence" value="ECO:0007669"/>
    <property type="project" value="TreeGrafter"/>
</dbReference>
<feature type="domain" description="Acyl-CoA thioesterase-like N-terminal HotDog" evidence="1">
    <location>
        <begin position="41"/>
        <end position="109"/>
    </location>
</feature>
<dbReference type="Gene3D" id="3.10.129.10">
    <property type="entry name" value="Hotdog Thioesterase"/>
    <property type="match status" value="2"/>
</dbReference>
<organism evidence="3 4">
    <name type="scientific">Septoria linicola</name>
    <dbReference type="NCBI Taxonomy" id="215465"/>
    <lineage>
        <taxon>Eukaryota</taxon>
        <taxon>Fungi</taxon>
        <taxon>Dikarya</taxon>
        <taxon>Ascomycota</taxon>
        <taxon>Pezizomycotina</taxon>
        <taxon>Dothideomycetes</taxon>
        <taxon>Dothideomycetidae</taxon>
        <taxon>Mycosphaerellales</taxon>
        <taxon>Mycosphaerellaceae</taxon>
        <taxon>Septoria</taxon>
    </lineage>
</organism>
<accession>A0A9Q9ASQ8</accession>
<evidence type="ECO:0000313" key="4">
    <source>
        <dbReference type="Proteomes" id="UP001056384"/>
    </source>
</evidence>
<dbReference type="PANTHER" id="PTHR11066:SF35">
    <property type="entry name" value="ACYL-COA THIOESTERASE II"/>
    <property type="match status" value="1"/>
</dbReference>
<dbReference type="GO" id="GO:0005782">
    <property type="term" value="C:peroxisomal matrix"/>
    <property type="evidence" value="ECO:0007669"/>
    <property type="project" value="UniProtKB-SubCell"/>
</dbReference>
<dbReference type="Pfam" id="PF13622">
    <property type="entry name" value="4HBT_3"/>
    <property type="match status" value="1"/>
</dbReference>
<dbReference type="CDD" id="cd03445">
    <property type="entry name" value="Thioesterase_II_repeat2"/>
    <property type="match status" value="1"/>
</dbReference>
<dbReference type="GO" id="GO:0047617">
    <property type="term" value="F:fatty acyl-CoA hydrolase activity"/>
    <property type="evidence" value="ECO:0007669"/>
    <property type="project" value="InterPro"/>
</dbReference>
<evidence type="ECO:0000259" key="1">
    <source>
        <dbReference type="Pfam" id="PF13622"/>
    </source>
</evidence>
<dbReference type="InterPro" id="IPR029069">
    <property type="entry name" value="HotDog_dom_sf"/>
</dbReference>
<dbReference type="InterPro" id="IPR049450">
    <property type="entry name" value="ACOT8-like_C"/>
</dbReference>
<dbReference type="InterPro" id="IPR049449">
    <property type="entry name" value="TesB_ACOT8-like_N"/>
</dbReference>
<evidence type="ECO:0000259" key="2">
    <source>
        <dbReference type="Pfam" id="PF20789"/>
    </source>
</evidence>
<name>A0A9Q9ASQ8_9PEZI</name>
<dbReference type="Pfam" id="PF20789">
    <property type="entry name" value="4HBT_3C"/>
    <property type="match status" value="1"/>
</dbReference>